<dbReference type="InterPro" id="IPR012419">
    <property type="entry name" value="Cas1_AcylTrans_dom"/>
</dbReference>
<keyword evidence="5 9" id="KW-1133">Transmembrane helix</keyword>
<evidence type="ECO:0000259" key="10">
    <source>
        <dbReference type="Pfam" id="PF07779"/>
    </source>
</evidence>
<comment type="subcellular location">
    <subcellularLocation>
        <location evidence="1">Membrane</location>
        <topology evidence="1">Multi-pass membrane protein</topology>
    </subcellularLocation>
</comment>
<dbReference type="PANTHER" id="PTHR13533">
    <property type="entry name" value="N-ACETYLNEURAMINATE 9-O-ACETYLTRANSFERASE"/>
    <property type="match status" value="1"/>
</dbReference>
<feature type="transmembrane region" description="Helical" evidence="9">
    <location>
        <begin position="1287"/>
        <end position="1306"/>
    </location>
</feature>
<evidence type="ECO:0000256" key="3">
    <source>
        <dbReference type="ARBA" id="ARBA00022679"/>
    </source>
</evidence>
<feature type="transmembrane region" description="Helical" evidence="9">
    <location>
        <begin position="916"/>
        <end position="936"/>
    </location>
</feature>
<feature type="region of interest" description="Disordered" evidence="8">
    <location>
        <begin position="1"/>
        <end position="23"/>
    </location>
</feature>
<evidence type="ECO:0000256" key="2">
    <source>
        <dbReference type="ARBA" id="ARBA00010666"/>
    </source>
</evidence>
<evidence type="ECO:0000256" key="8">
    <source>
        <dbReference type="SAM" id="MobiDB-lite"/>
    </source>
</evidence>
<dbReference type="PANTHER" id="PTHR13533:SF1">
    <property type="entry name" value="N-ACETYLNEURAMINATE 9-O-ACETYLTRANSFERASE"/>
    <property type="match status" value="1"/>
</dbReference>
<dbReference type="GO" id="GO:0005794">
    <property type="term" value="C:Golgi apparatus"/>
    <property type="evidence" value="ECO:0007669"/>
    <property type="project" value="UniProtKB-ARBA"/>
</dbReference>
<feature type="compositionally biased region" description="Polar residues" evidence="8">
    <location>
        <begin position="1502"/>
        <end position="1512"/>
    </location>
</feature>
<evidence type="ECO:0000256" key="4">
    <source>
        <dbReference type="ARBA" id="ARBA00022692"/>
    </source>
</evidence>
<feature type="transmembrane region" description="Helical" evidence="9">
    <location>
        <begin position="1041"/>
        <end position="1062"/>
    </location>
</feature>
<evidence type="ECO:0000313" key="12">
    <source>
        <dbReference type="Proteomes" id="UP000663842"/>
    </source>
</evidence>
<gene>
    <name evidence="11" type="ORF">UXM345_LOCUS19312</name>
</gene>
<dbReference type="Proteomes" id="UP000663842">
    <property type="component" value="Unassembled WGS sequence"/>
</dbReference>
<dbReference type="GO" id="GO:0016740">
    <property type="term" value="F:transferase activity"/>
    <property type="evidence" value="ECO:0007669"/>
    <property type="project" value="UniProtKB-KW"/>
</dbReference>
<accession>A0A819RH69</accession>
<feature type="compositionally biased region" description="Polar residues" evidence="8">
    <location>
        <begin position="1540"/>
        <end position="1550"/>
    </location>
</feature>
<feature type="compositionally biased region" description="Basic residues" evidence="8">
    <location>
        <begin position="1513"/>
        <end position="1530"/>
    </location>
</feature>
<feature type="compositionally biased region" description="Low complexity" evidence="8">
    <location>
        <begin position="945"/>
        <end position="966"/>
    </location>
</feature>
<feature type="region of interest" description="Disordered" evidence="8">
    <location>
        <begin position="945"/>
        <end position="967"/>
    </location>
</feature>
<keyword evidence="6 9" id="KW-0472">Membrane</keyword>
<evidence type="ECO:0000256" key="7">
    <source>
        <dbReference type="ARBA" id="ARBA00023180"/>
    </source>
</evidence>
<feature type="transmembrane region" description="Helical" evidence="9">
    <location>
        <begin position="696"/>
        <end position="717"/>
    </location>
</feature>
<feature type="region of interest" description="Disordered" evidence="8">
    <location>
        <begin position="1502"/>
        <end position="1550"/>
    </location>
</feature>
<proteinExistence type="inferred from homology"/>
<feature type="region of interest" description="Disordered" evidence="8">
    <location>
        <begin position="59"/>
        <end position="117"/>
    </location>
</feature>
<feature type="transmembrane region" description="Helical" evidence="9">
    <location>
        <begin position="1107"/>
        <end position="1126"/>
    </location>
</feature>
<evidence type="ECO:0000313" key="11">
    <source>
        <dbReference type="EMBL" id="CAF4052346.1"/>
    </source>
</evidence>
<evidence type="ECO:0000256" key="5">
    <source>
        <dbReference type="ARBA" id="ARBA00022989"/>
    </source>
</evidence>
<protein>
    <recommendedName>
        <fullName evidence="10">Cas1p 10 TM acyl transferase domain-containing protein</fullName>
    </recommendedName>
</protein>
<evidence type="ECO:0000256" key="9">
    <source>
        <dbReference type="SAM" id="Phobius"/>
    </source>
</evidence>
<dbReference type="EMBL" id="CAJOBF010002720">
    <property type="protein sequence ID" value="CAF4052346.1"/>
    <property type="molecule type" value="Genomic_DNA"/>
</dbReference>
<feature type="domain" description="Cas1p 10 TM acyl transferase" evidence="10">
    <location>
        <begin position="876"/>
        <end position="948"/>
    </location>
</feature>
<reference evidence="11" key="1">
    <citation type="submission" date="2021-02" db="EMBL/GenBank/DDBJ databases">
        <authorList>
            <person name="Nowell W R."/>
        </authorList>
    </citation>
    <scope>NUCLEOTIDE SEQUENCE</scope>
</reference>
<keyword evidence="3" id="KW-0808">Transferase</keyword>
<feature type="transmembrane region" description="Helical" evidence="9">
    <location>
        <begin position="1170"/>
        <end position="1188"/>
    </location>
</feature>
<feature type="transmembrane region" description="Helical" evidence="9">
    <location>
        <begin position="1138"/>
        <end position="1163"/>
    </location>
</feature>
<comment type="caution">
    <text evidence="11">The sequence shown here is derived from an EMBL/GenBank/DDBJ whole genome shotgun (WGS) entry which is preliminary data.</text>
</comment>
<feature type="region of interest" description="Disordered" evidence="8">
    <location>
        <begin position="766"/>
        <end position="812"/>
    </location>
</feature>
<evidence type="ECO:0000256" key="6">
    <source>
        <dbReference type="ARBA" id="ARBA00023136"/>
    </source>
</evidence>
<dbReference type="Pfam" id="PF07779">
    <property type="entry name" value="Cas1_AcylT"/>
    <property type="match status" value="3"/>
</dbReference>
<name>A0A819RH69_9BILA</name>
<feature type="domain" description="Cas1p 10 TM acyl transferase" evidence="10">
    <location>
        <begin position="1003"/>
        <end position="1180"/>
    </location>
</feature>
<feature type="domain" description="Cas1p 10 TM acyl transferase" evidence="10">
    <location>
        <begin position="1264"/>
        <end position="1457"/>
    </location>
</feature>
<feature type="transmembrane region" description="Helical" evidence="9">
    <location>
        <begin position="886"/>
        <end position="904"/>
    </location>
</feature>
<dbReference type="GO" id="GO:0005975">
    <property type="term" value="P:carbohydrate metabolic process"/>
    <property type="evidence" value="ECO:0007669"/>
    <property type="project" value="UniProtKB-ARBA"/>
</dbReference>
<feature type="compositionally biased region" description="Low complexity" evidence="8">
    <location>
        <begin position="798"/>
        <end position="812"/>
    </location>
</feature>
<organism evidence="11 12">
    <name type="scientific">Rotaria magnacalcarata</name>
    <dbReference type="NCBI Taxonomy" id="392030"/>
    <lineage>
        <taxon>Eukaryota</taxon>
        <taxon>Metazoa</taxon>
        <taxon>Spiralia</taxon>
        <taxon>Gnathifera</taxon>
        <taxon>Rotifera</taxon>
        <taxon>Eurotatoria</taxon>
        <taxon>Bdelloidea</taxon>
        <taxon>Philodinida</taxon>
        <taxon>Philodinidae</taxon>
        <taxon>Rotaria</taxon>
    </lineage>
</organism>
<feature type="transmembrane region" description="Helical" evidence="9">
    <location>
        <begin position="1327"/>
        <end position="1345"/>
    </location>
</feature>
<dbReference type="GO" id="GO:0016020">
    <property type="term" value="C:membrane"/>
    <property type="evidence" value="ECO:0007669"/>
    <property type="project" value="UniProtKB-SubCell"/>
</dbReference>
<feature type="transmembrane region" description="Helical" evidence="9">
    <location>
        <begin position="1074"/>
        <end position="1095"/>
    </location>
</feature>
<sequence length="1627" mass="187702">MSSKHVNPTNKSISIENPIDTTNTKSAPCAVAHRLSSSHHVRHHSYDTTSNALAAQIFPPSRSNRKDNNLNNTNPTPPTNFPSPRSSHRHTSSFASDRSSFTNLNSNSYTQHPYSASQENLRLNSDANSSLSSSFTSITIKNSTASKLSSNLPLSSSSLPLASTTNSTTSNTLTNSLSHLNNNNISSSSSSSSNSSTILNHFNIHNAKLICLLLFFALLFYHGSLRYIKGATSCHRLLNEGRIERYHVWQPTGCMIHWYDLLDFNQCTRLITQSSSTIDKSLIATRKAFNNRIDPGEWLRTRKQEQQRLKQEKQDNRKINFSYTFIGDERLYMIYRTFINTIKYHSNLSRKKTTINNNYNTNNKDNSKQHKSHPFVYKHLKNLTYTNENFILQFYSVQTFNDYLYNLLYSWTNNSSIRPHVLIFGLGLYDALRNNASFDTIKYFEGNLTRIKQNLLTNLSSTTTIFWFGQPHLSLDEHLFQFFHHSIYQQTMYLNELIPKLNSYIDRINSIAHNIFYHTNIYWHSSTFLEEYSSISSENSFLYDDNNDEYFDNNRNNNDDIDDDILNDVEHDDFTILSSSSSILPTTTSTSTTTTTTTTTTTNDIKSNLSSIIQYDFDDIYNNQSDIIYYSYVILKKNHTMSSTVMITSGKIHEFYKLSSFTRHTCVQILLNALCNPLLLPDDGTCCAQVPPLTRLQFLISLLLGCSITFFIIYIVYRIRSVFIFRRKSRIRLKYGKTSNHDEQQKQHQDKNQQVNGYCHMNGAFSKDMNDDQDEPDQQLLPPTMNGDCASNHTRAGNSNISSNQNHSSSLSNGLSRYRFCIPKCLRNLRKKSREHLLPPLLLTTSIATQSSLSSSNGNNNNNSSYPSRFYKKQNSLLHFPLTEPIILRTSVKYAFILLYFYLADRTDFLMKENSHFSRIAFFLPLTYIGILGIFFHDKYFNKTTSNRSSPNQTPSTTSPNTNTNTIFSPIHNNDYEQIPSHSDSNDENNSATLTNKILTNGTNNNNSDSFFSKEQINEMRGWMMVILLAYQMTDASGKSLVLSMSIQLLISAYLFLSAYSHFHYYWTTGNYQFLPFIQMLFKYNFLTITLCLLMNRHYQSYYYPPLISFYFTLMYVILACIPPKICAESVKEKPIHFIYLFLKFLLMGILVTILSMSAYLFEKIFTFRLWNNLFTTSTITSSLAAYVQQLDQSDLSHNGIHQLHSLLIHDKNSLYYNEYNTLLDYISGSGQGIVGPVSMNGISLNDKQYLYSNLHRYNMNSSTHIYYDRNGTINDWYHRWNLDRYTVLYGMCFAFLILSIENYDAYKKLGIKRKQCQQLASKLKTIFCLLSLLILIIYFIVLFLCSNKAICDEIHPYIVILPITSYILLRNIPTFLRQYYSPFFSWFGNISLELFVTQYHIWLVANGHGTLTIIPRMPTLNLIITTFIFICCCHELHRITNILAPVFVPNDSHLLITQCGVTFLKIFHIEKSHQIYVVQNFKVIYDLTVYKLEKKMPLDGSSTELLNTQNSTKKKRSNKKRRPNRKLPSKTRLLDGNEANGQSSSGIKNALNSNRCDLNKLTPANIASLRWDNALTDPTLENERIERYKELRRQRYIDARQHAIQILMEQMQVTVTNATTGCPENE</sequence>
<feature type="compositionally biased region" description="Polar residues" evidence="8">
    <location>
        <begin position="95"/>
        <end position="117"/>
    </location>
</feature>
<keyword evidence="7" id="KW-0325">Glycoprotein</keyword>
<evidence type="ECO:0000256" key="1">
    <source>
        <dbReference type="ARBA" id="ARBA00004141"/>
    </source>
</evidence>
<comment type="similarity">
    <text evidence="2">Belongs to the PC-esterase family. CASD1 subfamily.</text>
</comment>
<keyword evidence="4 9" id="KW-0812">Transmembrane</keyword>